<protein>
    <submittedName>
        <fullName evidence="2">Uncharacterized protein</fullName>
    </submittedName>
</protein>
<reference evidence="2 3" key="1">
    <citation type="journal article" date="2019" name="Int. J. Syst. Evol. Microbiol.">
        <title>The Global Catalogue of Microorganisms (GCM) 10K type strain sequencing project: providing services to taxonomists for standard genome sequencing and annotation.</title>
        <authorList>
            <consortium name="The Broad Institute Genomics Platform"/>
            <consortium name="The Broad Institute Genome Sequencing Center for Infectious Disease"/>
            <person name="Wu L."/>
            <person name="Ma J."/>
        </authorList>
    </citation>
    <scope>NUCLEOTIDE SEQUENCE [LARGE SCALE GENOMIC DNA]</scope>
    <source>
        <strain evidence="2 3">JCM 8201</strain>
    </source>
</reference>
<accession>A0ABN3U538</accession>
<evidence type="ECO:0000313" key="2">
    <source>
        <dbReference type="EMBL" id="GAA2724237.1"/>
    </source>
</evidence>
<evidence type="ECO:0000256" key="1">
    <source>
        <dbReference type="SAM" id="MobiDB-lite"/>
    </source>
</evidence>
<gene>
    <name evidence="2" type="ORF">GCM10010439_21360</name>
</gene>
<keyword evidence="3" id="KW-1185">Reference proteome</keyword>
<feature type="region of interest" description="Disordered" evidence="1">
    <location>
        <begin position="64"/>
        <end position="85"/>
    </location>
</feature>
<organism evidence="2 3">
    <name type="scientific">Actinocorallia aurantiaca</name>
    <dbReference type="NCBI Taxonomy" id="46204"/>
    <lineage>
        <taxon>Bacteria</taxon>
        <taxon>Bacillati</taxon>
        <taxon>Actinomycetota</taxon>
        <taxon>Actinomycetes</taxon>
        <taxon>Streptosporangiales</taxon>
        <taxon>Thermomonosporaceae</taxon>
        <taxon>Actinocorallia</taxon>
    </lineage>
</organism>
<sequence>MKRTDTVDKKAAYAAAGIPVHLIGFLSEAQDCVERIEEYRLSEGLPVCLHTRAPPLASPIPWMPARLPREDGSARPAGRAGRIRG</sequence>
<evidence type="ECO:0000313" key="3">
    <source>
        <dbReference type="Proteomes" id="UP001501842"/>
    </source>
</evidence>
<dbReference type="Proteomes" id="UP001501842">
    <property type="component" value="Unassembled WGS sequence"/>
</dbReference>
<dbReference type="EMBL" id="BAAATZ010000007">
    <property type="protein sequence ID" value="GAA2724237.1"/>
    <property type="molecule type" value="Genomic_DNA"/>
</dbReference>
<comment type="caution">
    <text evidence="2">The sequence shown here is derived from an EMBL/GenBank/DDBJ whole genome shotgun (WGS) entry which is preliminary data.</text>
</comment>
<name>A0ABN3U538_9ACTN</name>
<feature type="compositionally biased region" description="Low complexity" evidence="1">
    <location>
        <begin position="74"/>
        <end position="85"/>
    </location>
</feature>
<proteinExistence type="predicted"/>